<evidence type="ECO:0000313" key="3">
    <source>
        <dbReference type="Proteomes" id="UP001152533"/>
    </source>
</evidence>
<organism evidence="2 3">
    <name type="scientific">Colletotrichum noveboracense</name>
    <dbReference type="NCBI Taxonomy" id="2664923"/>
    <lineage>
        <taxon>Eukaryota</taxon>
        <taxon>Fungi</taxon>
        <taxon>Dikarya</taxon>
        <taxon>Ascomycota</taxon>
        <taxon>Pezizomycotina</taxon>
        <taxon>Sordariomycetes</taxon>
        <taxon>Hypocreomycetidae</taxon>
        <taxon>Glomerellales</taxon>
        <taxon>Glomerellaceae</taxon>
        <taxon>Colletotrichum</taxon>
        <taxon>Colletotrichum gloeosporioides species complex</taxon>
    </lineage>
</organism>
<sequence>MALRTLFRFSIYSVRLFQICALALTMFGVYYSSWLRKSHDLATSIEGDGLEYPTLNETLFIFTAIFLSVEIGVNSSIRRGSDPRKSVLSLAVFTLGFCVYVAVPETQRHVSLIGSNQDRLLCETSPDIRIRGAVGRATIGAGIVTWMTSVVYVLFAVIDYAETVKGIEKELSREEKRPFWHSEKPKADLIQCRICL</sequence>
<keyword evidence="1" id="KW-0472">Membrane</keyword>
<comment type="caution">
    <text evidence="2">The sequence shown here is derived from an EMBL/GenBank/DDBJ whole genome shotgun (WGS) entry which is preliminary data.</text>
</comment>
<gene>
    <name evidence="2" type="ORF">CGXH109_LOCUS28748</name>
</gene>
<evidence type="ECO:0000256" key="1">
    <source>
        <dbReference type="SAM" id="Phobius"/>
    </source>
</evidence>
<evidence type="ECO:0000313" key="2">
    <source>
        <dbReference type="EMBL" id="CAI0643784.1"/>
    </source>
</evidence>
<keyword evidence="1" id="KW-1133">Transmembrane helix</keyword>
<dbReference type="EMBL" id="CAMGZC010000124">
    <property type="protein sequence ID" value="CAI0643784.1"/>
    <property type="molecule type" value="Genomic_DNA"/>
</dbReference>
<feature type="transmembrane region" description="Helical" evidence="1">
    <location>
        <begin position="58"/>
        <end position="75"/>
    </location>
</feature>
<proteinExistence type="predicted"/>
<feature type="transmembrane region" description="Helical" evidence="1">
    <location>
        <begin position="87"/>
        <end position="103"/>
    </location>
</feature>
<dbReference type="AlphaFoldDB" id="A0A9W4W971"/>
<feature type="transmembrane region" description="Helical" evidence="1">
    <location>
        <begin position="139"/>
        <end position="161"/>
    </location>
</feature>
<keyword evidence="3" id="KW-1185">Reference proteome</keyword>
<name>A0A9W4W971_9PEZI</name>
<feature type="transmembrane region" description="Helical" evidence="1">
    <location>
        <begin position="12"/>
        <end position="31"/>
    </location>
</feature>
<dbReference type="Proteomes" id="UP001152533">
    <property type="component" value="Unassembled WGS sequence"/>
</dbReference>
<keyword evidence="1" id="KW-0812">Transmembrane</keyword>
<accession>A0A9W4W971</accession>
<protein>
    <submittedName>
        <fullName evidence="2">Uncharacterized protein</fullName>
    </submittedName>
</protein>
<reference evidence="2" key="1">
    <citation type="submission" date="2022-08" db="EMBL/GenBank/DDBJ databases">
        <authorList>
            <person name="Giroux E."/>
            <person name="Giroux E."/>
        </authorList>
    </citation>
    <scope>NUCLEOTIDE SEQUENCE</scope>
    <source>
        <strain evidence="2">H1091258</strain>
    </source>
</reference>